<proteinExistence type="predicted"/>
<reference evidence="1" key="1">
    <citation type="submission" date="2014-09" db="EMBL/GenBank/DDBJ databases">
        <authorList>
            <person name="Magalhaes I.L.F."/>
            <person name="Oliveira U."/>
            <person name="Santos F.R."/>
            <person name="Vidigal T.H.D.A."/>
            <person name="Brescovit A.D."/>
            <person name="Santos A.J."/>
        </authorList>
    </citation>
    <scope>NUCLEOTIDE SEQUENCE</scope>
    <source>
        <tissue evidence="1">Shoot tissue taken approximately 20 cm above the soil surface</tissue>
    </source>
</reference>
<evidence type="ECO:0000313" key="1">
    <source>
        <dbReference type="EMBL" id="JAE24216.1"/>
    </source>
</evidence>
<organism evidence="1">
    <name type="scientific">Arundo donax</name>
    <name type="common">Giant reed</name>
    <name type="synonym">Donax arundinaceus</name>
    <dbReference type="NCBI Taxonomy" id="35708"/>
    <lineage>
        <taxon>Eukaryota</taxon>
        <taxon>Viridiplantae</taxon>
        <taxon>Streptophyta</taxon>
        <taxon>Embryophyta</taxon>
        <taxon>Tracheophyta</taxon>
        <taxon>Spermatophyta</taxon>
        <taxon>Magnoliopsida</taxon>
        <taxon>Liliopsida</taxon>
        <taxon>Poales</taxon>
        <taxon>Poaceae</taxon>
        <taxon>PACMAD clade</taxon>
        <taxon>Arundinoideae</taxon>
        <taxon>Arundineae</taxon>
        <taxon>Arundo</taxon>
    </lineage>
</organism>
<sequence>MKVWGLSLPADMIALVDLRGSPARFCFEFQVMKRGSGVNSGDIISKRYPETSSVIAASSQYCTIMDP</sequence>
<protein>
    <submittedName>
        <fullName evidence="1">Uncharacterized protein</fullName>
    </submittedName>
</protein>
<dbReference type="EMBL" id="GBRH01173680">
    <property type="protein sequence ID" value="JAE24216.1"/>
    <property type="molecule type" value="Transcribed_RNA"/>
</dbReference>
<dbReference type="AlphaFoldDB" id="A0A0A9GNU9"/>
<accession>A0A0A9GNU9</accession>
<reference evidence="1" key="2">
    <citation type="journal article" date="2015" name="Data Brief">
        <title>Shoot transcriptome of the giant reed, Arundo donax.</title>
        <authorList>
            <person name="Barrero R.A."/>
            <person name="Guerrero F.D."/>
            <person name="Moolhuijzen P."/>
            <person name="Goolsby J.A."/>
            <person name="Tidwell J."/>
            <person name="Bellgard S.E."/>
            <person name="Bellgard M.I."/>
        </authorList>
    </citation>
    <scope>NUCLEOTIDE SEQUENCE</scope>
    <source>
        <tissue evidence="1">Shoot tissue taken approximately 20 cm above the soil surface</tissue>
    </source>
</reference>
<name>A0A0A9GNU9_ARUDO</name>